<dbReference type="EMBL" id="CP000251">
    <property type="protein sequence ID" value="ABC82145.1"/>
    <property type="molecule type" value="Genomic_DNA"/>
</dbReference>
<gene>
    <name evidence="2" type="ordered locus">Adeh_2375</name>
</gene>
<proteinExistence type="predicted"/>
<feature type="region of interest" description="Disordered" evidence="1">
    <location>
        <begin position="1"/>
        <end position="25"/>
    </location>
</feature>
<reference evidence="2 3" key="1">
    <citation type="submission" date="2006-01" db="EMBL/GenBank/DDBJ databases">
        <title>Complete sequence of Anaeromyxobacter dehalogenans 2CP-C.</title>
        <authorList>
            <consortium name="US DOE Joint Genome Institute"/>
            <person name="Copeland A."/>
            <person name="Lucas S."/>
            <person name="Lapidus A."/>
            <person name="Barry K."/>
            <person name="Detter J.C."/>
            <person name="Glavina T."/>
            <person name="Hammon N."/>
            <person name="Israni S."/>
            <person name="Pitluck S."/>
            <person name="Brettin T."/>
            <person name="Bruce D."/>
            <person name="Han C."/>
            <person name="Tapia R."/>
            <person name="Gilna P."/>
            <person name="Kiss H."/>
            <person name="Schmutz J."/>
            <person name="Larimer F."/>
            <person name="Land M."/>
            <person name="Kyrpides N."/>
            <person name="Anderson I."/>
            <person name="Sanford R.A."/>
            <person name="Ritalahti K.M."/>
            <person name="Thomas H.S."/>
            <person name="Kirby J.R."/>
            <person name="Zhulin I.B."/>
            <person name="Loeffler F.E."/>
            <person name="Richardson P."/>
        </authorList>
    </citation>
    <scope>NUCLEOTIDE SEQUENCE [LARGE SCALE GENOMIC DNA]</scope>
    <source>
        <strain evidence="2 3">2CP-C</strain>
    </source>
</reference>
<evidence type="ECO:0000256" key="1">
    <source>
        <dbReference type="SAM" id="MobiDB-lite"/>
    </source>
</evidence>
<dbReference type="InterPro" id="IPR000014">
    <property type="entry name" value="PAS"/>
</dbReference>
<accession>Q2IKG4</accession>
<dbReference type="InterPro" id="IPR035965">
    <property type="entry name" value="PAS-like_dom_sf"/>
</dbReference>
<dbReference type="HOGENOM" id="CLU_130258_0_0_7"/>
<name>Q2IKG4_ANADE</name>
<evidence type="ECO:0000313" key="2">
    <source>
        <dbReference type="EMBL" id="ABC82145.1"/>
    </source>
</evidence>
<dbReference type="AlphaFoldDB" id="Q2IKG4"/>
<sequence length="203" mass="21809">MYAAAAPRRSVARLRPGVDAPGRRPHARGMKVVCSYCHRLLRESPGEAVGVSHGMCPDCDAYFAKLWGGLKLGEYLDLLPVPVMVVDGGGRVVAASERLADVLNRPRADLRGLRCGEAMACSRSRLPGGCGKAEHCRECTIRRTVDEVHETGHSVAGARAWVKTDAGRVPVTISARPAQGFVEVTLDEEPGALAEALHRQPPR</sequence>
<dbReference type="KEGG" id="ade:Adeh_2375"/>
<dbReference type="eggNOG" id="ENOG502ZPCS">
    <property type="taxonomic scope" value="Bacteria"/>
</dbReference>
<protein>
    <recommendedName>
        <fullName evidence="4">PAS domain-containing protein</fullName>
    </recommendedName>
</protein>
<dbReference type="SUPFAM" id="SSF55785">
    <property type="entry name" value="PYP-like sensor domain (PAS domain)"/>
    <property type="match status" value="1"/>
</dbReference>
<organism evidence="2 3">
    <name type="scientific">Anaeromyxobacter dehalogenans (strain 2CP-C)</name>
    <dbReference type="NCBI Taxonomy" id="290397"/>
    <lineage>
        <taxon>Bacteria</taxon>
        <taxon>Pseudomonadati</taxon>
        <taxon>Myxococcota</taxon>
        <taxon>Myxococcia</taxon>
        <taxon>Myxococcales</taxon>
        <taxon>Cystobacterineae</taxon>
        <taxon>Anaeromyxobacteraceae</taxon>
        <taxon>Anaeromyxobacter</taxon>
    </lineage>
</organism>
<evidence type="ECO:0008006" key="4">
    <source>
        <dbReference type="Google" id="ProtNLM"/>
    </source>
</evidence>
<dbReference type="STRING" id="290397.Adeh_2375"/>
<evidence type="ECO:0000313" key="3">
    <source>
        <dbReference type="Proteomes" id="UP000001935"/>
    </source>
</evidence>
<dbReference type="Proteomes" id="UP000001935">
    <property type="component" value="Chromosome"/>
</dbReference>
<dbReference type="Gene3D" id="3.30.450.20">
    <property type="entry name" value="PAS domain"/>
    <property type="match status" value="1"/>
</dbReference>
<dbReference type="CDD" id="cd00130">
    <property type="entry name" value="PAS"/>
    <property type="match status" value="1"/>
</dbReference>